<dbReference type="EMBL" id="JMIH01000052">
    <property type="protein sequence ID" value="KEO71623.1"/>
    <property type="molecule type" value="Genomic_DNA"/>
</dbReference>
<accession>A0A074KVN2</accession>
<comment type="caution">
    <text evidence="1">The sequence shown here is derived from an EMBL/GenBank/DDBJ whole genome shotgun (WGS) entry which is preliminary data.</text>
</comment>
<dbReference type="STRING" id="1048983.EL17_24055"/>
<reference evidence="1 2" key="1">
    <citation type="submission" date="2014-04" db="EMBL/GenBank/DDBJ databases">
        <title>Characterization and application of a salt tolerant electro-active bacterium.</title>
        <authorList>
            <person name="Yang L."/>
            <person name="Wei S."/>
            <person name="Tay Q.X.M."/>
        </authorList>
    </citation>
    <scope>NUCLEOTIDE SEQUENCE [LARGE SCALE GENOMIC DNA]</scope>
    <source>
        <strain evidence="1 2">LY1</strain>
    </source>
</reference>
<protein>
    <recommendedName>
        <fullName evidence="3">RHS repeat-associated core domain-containing protein</fullName>
    </recommendedName>
</protein>
<dbReference type="PANTHER" id="PTHR32305">
    <property type="match status" value="1"/>
</dbReference>
<proteinExistence type="predicted"/>
<keyword evidence="2" id="KW-1185">Reference proteome</keyword>
<evidence type="ECO:0000313" key="2">
    <source>
        <dbReference type="Proteomes" id="UP000027821"/>
    </source>
</evidence>
<organism evidence="1 2">
    <name type="scientific">Anditalea andensis</name>
    <dbReference type="NCBI Taxonomy" id="1048983"/>
    <lineage>
        <taxon>Bacteria</taxon>
        <taxon>Pseudomonadati</taxon>
        <taxon>Bacteroidota</taxon>
        <taxon>Cytophagia</taxon>
        <taxon>Cytophagales</taxon>
        <taxon>Cytophagaceae</taxon>
        <taxon>Anditalea</taxon>
    </lineage>
</organism>
<dbReference type="InterPro" id="IPR050708">
    <property type="entry name" value="T6SS_VgrG/RHS"/>
</dbReference>
<evidence type="ECO:0008006" key="3">
    <source>
        <dbReference type="Google" id="ProtNLM"/>
    </source>
</evidence>
<sequence>MGRAAGCGRVAYEGTAYQYEYNVKDHLGNIRQVLRNPTMQGFIATMETENAMEEEATFSQLSESRQLGPEHNVTEGGNQVAWLNADRGRIAGPGRTQPIYAGDSVTLRVHGKYADDNITKINAGSYLTESAKDRMVDGLSELAGSLQRSGTGNPIAILNLANIIAGDLQNKEAPEAYLIYALYDQDSNRYEVGKQVLTKNAANQHEVLEENLYISEDGYLETFVVNETPEDVWFDDFMVMSTTSPIMQETHYDPWGLVLEGIGFQYGGIKANKYLYNGKELLDHLNLGLYDYGARFYDPAIGRWSIPDPMSHLREWVSPYNFVQNNPLNRIDPDGRFDWVINKDNEVYWDENATSQATTKTGETYLGKSGTGVDEGTGNTLIYNSDGTVSQGVKTLGEVTVTASQSRHERTMSNPVVQNMRANSERIKSEAIPFARHMTRSTIDAAGYTGAGITALGGVVTPFVPPVGAGLIGVGGAVSTVAGGASTLMYAAEGDYRSAAIEGSLMVTGAASGRYLKNMASPARGLINSTTDLPILQGLKNTSLDIVNLIIVPKVK</sequence>
<dbReference type="Proteomes" id="UP000027821">
    <property type="component" value="Unassembled WGS sequence"/>
</dbReference>
<name>A0A074KVN2_9BACT</name>
<gene>
    <name evidence="1" type="ORF">EL17_24055</name>
</gene>
<dbReference type="eggNOG" id="COG3209">
    <property type="taxonomic scope" value="Bacteria"/>
</dbReference>
<evidence type="ECO:0000313" key="1">
    <source>
        <dbReference type="EMBL" id="KEO71623.1"/>
    </source>
</evidence>
<dbReference type="Gene3D" id="2.180.10.10">
    <property type="entry name" value="RHS repeat-associated core"/>
    <property type="match status" value="1"/>
</dbReference>
<dbReference type="AlphaFoldDB" id="A0A074KVN2"/>
<dbReference type="InterPro" id="IPR022385">
    <property type="entry name" value="Rhs_assc_core"/>
</dbReference>
<dbReference type="NCBIfam" id="TIGR03696">
    <property type="entry name" value="Rhs_assc_core"/>
    <property type="match status" value="1"/>
</dbReference>
<dbReference type="PANTHER" id="PTHR32305:SF15">
    <property type="entry name" value="PROTEIN RHSA-RELATED"/>
    <property type="match status" value="1"/>
</dbReference>